<dbReference type="Proteomes" id="UP000290365">
    <property type="component" value="Chromosome"/>
</dbReference>
<dbReference type="GO" id="GO:0000156">
    <property type="term" value="F:phosphorelay response regulator activity"/>
    <property type="evidence" value="ECO:0007669"/>
    <property type="project" value="TreeGrafter"/>
</dbReference>
<dbReference type="FunFam" id="3.30.565.10:FF:000006">
    <property type="entry name" value="Sensor histidine kinase WalK"/>
    <property type="match status" value="1"/>
</dbReference>
<keyword evidence="5" id="KW-0808">Transferase</keyword>
<dbReference type="InterPro" id="IPR013767">
    <property type="entry name" value="PAS_fold"/>
</dbReference>
<evidence type="ECO:0000256" key="9">
    <source>
        <dbReference type="ARBA" id="ARBA00022840"/>
    </source>
</evidence>
<dbReference type="GO" id="GO:0007234">
    <property type="term" value="P:osmosensory signaling via phosphorelay pathway"/>
    <property type="evidence" value="ECO:0007669"/>
    <property type="project" value="TreeGrafter"/>
</dbReference>
<dbReference type="SUPFAM" id="SSF55874">
    <property type="entry name" value="ATPase domain of HSP90 chaperone/DNA topoisomerase II/histidine kinase"/>
    <property type="match status" value="1"/>
</dbReference>
<evidence type="ECO:0000256" key="1">
    <source>
        <dbReference type="ARBA" id="ARBA00000085"/>
    </source>
</evidence>
<dbReference type="PROSITE" id="PS50113">
    <property type="entry name" value="PAC"/>
    <property type="match status" value="2"/>
</dbReference>
<evidence type="ECO:0000259" key="14">
    <source>
        <dbReference type="PROSITE" id="PS50112"/>
    </source>
</evidence>
<comment type="subcellular location">
    <subcellularLocation>
        <location evidence="2">Membrane</location>
        <topology evidence="2">Multi-pass membrane protein</topology>
    </subcellularLocation>
</comment>
<dbReference type="Gene3D" id="1.10.287.130">
    <property type="match status" value="1"/>
</dbReference>
<dbReference type="PROSITE" id="PS50112">
    <property type="entry name" value="PAS"/>
    <property type="match status" value="1"/>
</dbReference>
<evidence type="ECO:0000256" key="12">
    <source>
        <dbReference type="ARBA" id="ARBA00023136"/>
    </source>
</evidence>
<keyword evidence="6" id="KW-0812">Transmembrane</keyword>
<dbReference type="PRINTS" id="PR00344">
    <property type="entry name" value="BCTRLSENSOR"/>
</dbReference>
<dbReference type="InterPro" id="IPR013656">
    <property type="entry name" value="PAS_4"/>
</dbReference>
<dbReference type="Pfam" id="PF00512">
    <property type="entry name" value="HisKA"/>
    <property type="match status" value="1"/>
</dbReference>
<dbReference type="InterPro" id="IPR050351">
    <property type="entry name" value="BphY/WalK/GraS-like"/>
</dbReference>
<dbReference type="Gene3D" id="3.30.450.20">
    <property type="entry name" value="PAS domain"/>
    <property type="match status" value="2"/>
</dbReference>
<dbReference type="KEGG" id="kbs:EPA93_46530"/>
<dbReference type="Pfam" id="PF08448">
    <property type="entry name" value="PAS_4"/>
    <property type="match status" value="1"/>
</dbReference>
<dbReference type="GO" id="GO:0000155">
    <property type="term" value="F:phosphorelay sensor kinase activity"/>
    <property type="evidence" value="ECO:0007669"/>
    <property type="project" value="InterPro"/>
</dbReference>
<keyword evidence="11" id="KW-0902">Two-component regulatory system</keyword>
<evidence type="ECO:0000256" key="10">
    <source>
        <dbReference type="ARBA" id="ARBA00022989"/>
    </source>
</evidence>
<name>A0A4P6K418_KTERU</name>
<dbReference type="SMART" id="SM00388">
    <property type="entry name" value="HisKA"/>
    <property type="match status" value="1"/>
</dbReference>
<feature type="domain" description="PAC" evidence="15">
    <location>
        <begin position="90"/>
        <end position="142"/>
    </location>
</feature>
<accession>A0A4P6K418</accession>
<dbReference type="InterPro" id="IPR036097">
    <property type="entry name" value="HisK_dim/P_sf"/>
</dbReference>
<dbReference type="OrthoDB" id="9812241at2"/>
<dbReference type="InterPro" id="IPR004358">
    <property type="entry name" value="Sig_transdc_His_kin-like_C"/>
</dbReference>
<dbReference type="InterPro" id="IPR000700">
    <property type="entry name" value="PAS-assoc_C"/>
</dbReference>
<evidence type="ECO:0000313" key="16">
    <source>
        <dbReference type="EMBL" id="QBD83028.1"/>
    </source>
</evidence>
<dbReference type="InterPro" id="IPR000014">
    <property type="entry name" value="PAS"/>
</dbReference>
<dbReference type="SUPFAM" id="SSF55781">
    <property type="entry name" value="GAF domain-like"/>
    <property type="match status" value="1"/>
</dbReference>
<keyword evidence="9" id="KW-0067">ATP-binding</keyword>
<dbReference type="Pfam" id="PF02518">
    <property type="entry name" value="HATPase_c"/>
    <property type="match status" value="1"/>
</dbReference>
<dbReference type="PANTHER" id="PTHR42878:SF7">
    <property type="entry name" value="SENSOR HISTIDINE KINASE GLRK"/>
    <property type="match status" value="1"/>
</dbReference>
<keyword evidence="8" id="KW-0418">Kinase</keyword>
<dbReference type="FunFam" id="1.10.287.130:FF:000001">
    <property type="entry name" value="Two-component sensor histidine kinase"/>
    <property type="match status" value="1"/>
</dbReference>
<dbReference type="Pfam" id="PF00989">
    <property type="entry name" value="PAS"/>
    <property type="match status" value="1"/>
</dbReference>
<dbReference type="AlphaFoldDB" id="A0A4P6K418"/>
<dbReference type="Gene3D" id="3.30.565.10">
    <property type="entry name" value="Histidine kinase-like ATPase, C-terminal domain"/>
    <property type="match status" value="1"/>
</dbReference>
<keyword evidence="7" id="KW-0547">Nucleotide-binding</keyword>
<dbReference type="EMBL" id="CP035758">
    <property type="protein sequence ID" value="QBD83028.1"/>
    <property type="molecule type" value="Genomic_DNA"/>
</dbReference>
<dbReference type="RefSeq" id="WP_129894096.1">
    <property type="nucleotide sequence ID" value="NZ_CP035758.1"/>
</dbReference>
<evidence type="ECO:0000256" key="4">
    <source>
        <dbReference type="ARBA" id="ARBA00022553"/>
    </source>
</evidence>
<dbReference type="SMART" id="SM00065">
    <property type="entry name" value="GAF"/>
    <property type="match status" value="1"/>
</dbReference>
<reference evidence="16 17" key="1">
    <citation type="submission" date="2019-01" db="EMBL/GenBank/DDBJ databases">
        <title>Ktedonosporobacter rubrisoli SCAWS-G2.</title>
        <authorList>
            <person name="Huang Y."/>
            <person name="Yan B."/>
        </authorList>
    </citation>
    <scope>NUCLEOTIDE SEQUENCE [LARGE SCALE GENOMIC DNA]</scope>
    <source>
        <strain evidence="16 17">SCAWS-G2</strain>
    </source>
</reference>
<proteinExistence type="predicted"/>
<comment type="catalytic activity">
    <reaction evidence="1">
        <text>ATP + protein L-histidine = ADP + protein N-phospho-L-histidine.</text>
        <dbReference type="EC" id="2.7.13.3"/>
    </reaction>
</comment>
<dbReference type="GO" id="GO:0005524">
    <property type="term" value="F:ATP binding"/>
    <property type="evidence" value="ECO:0007669"/>
    <property type="project" value="UniProtKB-KW"/>
</dbReference>
<dbReference type="InterPro" id="IPR029016">
    <property type="entry name" value="GAF-like_dom_sf"/>
</dbReference>
<dbReference type="EC" id="2.7.13.3" evidence="3"/>
<feature type="domain" description="PAS" evidence="14">
    <location>
        <begin position="332"/>
        <end position="375"/>
    </location>
</feature>
<dbReference type="SMART" id="SM00387">
    <property type="entry name" value="HATPase_c"/>
    <property type="match status" value="1"/>
</dbReference>
<protein>
    <recommendedName>
        <fullName evidence="3">histidine kinase</fullName>
        <ecNumber evidence="3">2.7.13.3</ecNumber>
    </recommendedName>
</protein>
<dbReference type="InterPro" id="IPR003661">
    <property type="entry name" value="HisK_dim/P_dom"/>
</dbReference>
<keyword evidence="10" id="KW-1133">Transmembrane helix</keyword>
<evidence type="ECO:0000259" key="13">
    <source>
        <dbReference type="PROSITE" id="PS50109"/>
    </source>
</evidence>
<dbReference type="GO" id="GO:0030295">
    <property type="term" value="F:protein kinase activator activity"/>
    <property type="evidence" value="ECO:0007669"/>
    <property type="project" value="TreeGrafter"/>
</dbReference>
<dbReference type="InterPro" id="IPR005467">
    <property type="entry name" value="His_kinase_dom"/>
</dbReference>
<evidence type="ECO:0000259" key="15">
    <source>
        <dbReference type="PROSITE" id="PS50113"/>
    </source>
</evidence>
<keyword evidence="12" id="KW-0472">Membrane</keyword>
<keyword evidence="17" id="KW-1185">Reference proteome</keyword>
<dbReference type="PANTHER" id="PTHR42878">
    <property type="entry name" value="TWO-COMPONENT HISTIDINE KINASE"/>
    <property type="match status" value="1"/>
</dbReference>
<dbReference type="InterPro" id="IPR036890">
    <property type="entry name" value="HATPase_C_sf"/>
</dbReference>
<evidence type="ECO:0000256" key="11">
    <source>
        <dbReference type="ARBA" id="ARBA00023012"/>
    </source>
</evidence>
<dbReference type="SUPFAM" id="SSF47384">
    <property type="entry name" value="Homodimeric domain of signal transducing histidine kinase"/>
    <property type="match status" value="1"/>
</dbReference>
<dbReference type="PROSITE" id="PS50109">
    <property type="entry name" value="HIS_KIN"/>
    <property type="match status" value="1"/>
</dbReference>
<evidence type="ECO:0000256" key="6">
    <source>
        <dbReference type="ARBA" id="ARBA00022692"/>
    </source>
</evidence>
<dbReference type="CDD" id="cd00075">
    <property type="entry name" value="HATPase"/>
    <property type="match status" value="1"/>
</dbReference>
<dbReference type="SUPFAM" id="SSF55785">
    <property type="entry name" value="PYP-like sensor domain (PAS domain)"/>
    <property type="match status" value="2"/>
</dbReference>
<evidence type="ECO:0000256" key="2">
    <source>
        <dbReference type="ARBA" id="ARBA00004141"/>
    </source>
</evidence>
<evidence type="ECO:0000256" key="8">
    <source>
        <dbReference type="ARBA" id="ARBA00022777"/>
    </source>
</evidence>
<dbReference type="GO" id="GO:0016020">
    <property type="term" value="C:membrane"/>
    <property type="evidence" value="ECO:0007669"/>
    <property type="project" value="UniProtKB-SubCell"/>
</dbReference>
<evidence type="ECO:0000256" key="7">
    <source>
        <dbReference type="ARBA" id="ARBA00022741"/>
    </source>
</evidence>
<dbReference type="CDD" id="cd00130">
    <property type="entry name" value="PAS"/>
    <property type="match status" value="1"/>
</dbReference>
<feature type="domain" description="PAC" evidence="15">
    <location>
        <begin position="416"/>
        <end position="468"/>
    </location>
</feature>
<evidence type="ECO:0000256" key="5">
    <source>
        <dbReference type="ARBA" id="ARBA00022679"/>
    </source>
</evidence>
<dbReference type="InterPro" id="IPR035965">
    <property type="entry name" value="PAS-like_dom_sf"/>
</dbReference>
<dbReference type="InterPro" id="IPR003018">
    <property type="entry name" value="GAF"/>
</dbReference>
<gene>
    <name evidence="16" type="ORF">EPA93_46530</name>
</gene>
<feature type="domain" description="Histidine kinase" evidence="13">
    <location>
        <begin position="472"/>
        <end position="696"/>
    </location>
</feature>
<dbReference type="SMART" id="SM00091">
    <property type="entry name" value="PAS"/>
    <property type="match status" value="2"/>
</dbReference>
<dbReference type="CDD" id="cd00082">
    <property type="entry name" value="HisKA"/>
    <property type="match status" value="1"/>
</dbReference>
<keyword evidence="4" id="KW-0597">Phosphoprotein</keyword>
<evidence type="ECO:0000313" key="17">
    <source>
        <dbReference type="Proteomes" id="UP000290365"/>
    </source>
</evidence>
<evidence type="ECO:0000256" key="3">
    <source>
        <dbReference type="ARBA" id="ARBA00012438"/>
    </source>
</evidence>
<organism evidence="16 17">
    <name type="scientific">Ktedonosporobacter rubrisoli</name>
    <dbReference type="NCBI Taxonomy" id="2509675"/>
    <lineage>
        <taxon>Bacteria</taxon>
        <taxon>Bacillati</taxon>
        <taxon>Chloroflexota</taxon>
        <taxon>Ktedonobacteria</taxon>
        <taxon>Ktedonobacterales</taxon>
        <taxon>Ktedonosporobacteraceae</taxon>
        <taxon>Ktedonosporobacter</taxon>
    </lineage>
</organism>
<dbReference type="InterPro" id="IPR003594">
    <property type="entry name" value="HATPase_dom"/>
</dbReference>
<dbReference type="Gene3D" id="3.30.450.40">
    <property type="match status" value="1"/>
</dbReference>
<sequence length="697" mass="77817">MSINAQDYHLAELMLEHTSVGMAIYDAHDMRLLQANTLFLSFFRNYFAALGQEEHKNIIGHTFCDWLTSAQKREMMGIFHTVVETGTPYHGNDFSLPDAHGEPTYWHWSLNPVRDEHGQTGFLVLTVSEVTEQVLARQQAEQAQSALSQTKSLLEAERDRLEVIETVARSVREALSPERISGVAVDAIAEHFHAESVCLHIADPNHRALRLLRSRMQTRRQEAPGTIHYIPYEHMLPGSNAGEPRDPIVVEDIQNAAIVGTIRKEHPLVLGGTRGFICVPLWFRDHFEGTLSATFTTVVHKQGPEVRTLTGCATHLAAALAHARLLTAVESERTRLRDILDQLPEGILIAEISNGTISYANPAAAGILGIPLEELSAFPLHRYSWSQIYRETALDGQPIPPWNFIVIRALCGETIRSKETLVVKPCGSKLVTLASSAPLYSESGIMTGAVIVFQDVTAQKSLEQHKNEFFSIANHELRTPITIIQGFAEILQLAAQNRQLDSLTQYALASISEQSQQLTRLIEEMLDISRLEQAQFTLKRAEHDLVSLVKHVIESHSITTRQHHLHFVLEGLQSADSLISNIDEKRIVQVLNNLINNAIKYSPTGGRIEVGLRYKPDKPDTATIWVKDEGIGIAPAEMPHIFKRFHRARDLDRSMSGFGIGLYLVKEVIGRHGGHIRVDSIEGQGSTFYVTLPLNTQ</sequence>